<keyword evidence="1" id="KW-1133">Transmembrane helix</keyword>
<proteinExistence type="predicted"/>
<evidence type="ECO:0000313" key="3">
    <source>
        <dbReference type="WBParaSite" id="TREG1_123130.1"/>
    </source>
</evidence>
<organism evidence="2 3">
    <name type="scientific">Trichobilharzia regenti</name>
    <name type="common">Nasal bird schistosome</name>
    <dbReference type="NCBI Taxonomy" id="157069"/>
    <lineage>
        <taxon>Eukaryota</taxon>
        <taxon>Metazoa</taxon>
        <taxon>Spiralia</taxon>
        <taxon>Lophotrochozoa</taxon>
        <taxon>Platyhelminthes</taxon>
        <taxon>Trematoda</taxon>
        <taxon>Digenea</taxon>
        <taxon>Strigeidida</taxon>
        <taxon>Schistosomatoidea</taxon>
        <taxon>Schistosomatidae</taxon>
        <taxon>Trichobilharzia</taxon>
    </lineage>
</organism>
<keyword evidence="2" id="KW-1185">Reference proteome</keyword>
<sequence length="71" mass="7814">MIENSLQDPGFLEKHLGDIILVVSIVIAAIITLILDFDIKARYTYPNNIIMIVTAVVLISIAGTILFNTLD</sequence>
<dbReference type="Proteomes" id="UP000050795">
    <property type="component" value="Unassembled WGS sequence"/>
</dbReference>
<keyword evidence="1" id="KW-0812">Transmembrane</keyword>
<reference evidence="2" key="1">
    <citation type="submission" date="2022-06" db="EMBL/GenBank/DDBJ databases">
        <authorList>
            <person name="Berger JAMES D."/>
            <person name="Berger JAMES D."/>
        </authorList>
    </citation>
    <scope>NUCLEOTIDE SEQUENCE [LARGE SCALE GENOMIC DNA]</scope>
</reference>
<feature type="transmembrane region" description="Helical" evidence="1">
    <location>
        <begin position="49"/>
        <end position="70"/>
    </location>
</feature>
<protein>
    <submittedName>
        <fullName evidence="3">Uncharacterized protein</fullName>
    </submittedName>
</protein>
<reference evidence="3" key="2">
    <citation type="submission" date="2023-11" db="UniProtKB">
        <authorList>
            <consortium name="WormBaseParasite"/>
        </authorList>
    </citation>
    <scope>IDENTIFICATION</scope>
</reference>
<evidence type="ECO:0000256" key="1">
    <source>
        <dbReference type="SAM" id="Phobius"/>
    </source>
</evidence>
<feature type="transmembrane region" description="Helical" evidence="1">
    <location>
        <begin position="19"/>
        <end position="37"/>
    </location>
</feature>
<dbReference type="AlphaFoldDB" id="A0AA85IVS6"/>
<accession>A0AA85IVS6</accession>
<keyword evidence="1" id="KW-0472">Membrane</keyword>
<evidence type="ECO:0000313" key="2">
    <source>
        <dbReference type="Proteomes" id="UP000050795"/>
    </source>
</evidence>
<dbReference type="WBParaSite" id="TREG1_123130.1">
    <property type="protein sequence ID" value="TREG1_123130.1"/>
    <property type="gene ID" value="TREG1_123130"/>
</dbReference>
<name>A0AA85IVS6_TRIRE</name>